<accession>A0A7W6NKA0</accession>
<evidence type="ECO:0000313" key="6">
    <source>
        <dbReference type="Proteomes" id="UP000528286"/>
    </source>
</evidence>
<dbReference type="InterPro" id="IPR050500">
    <property type="entry name" value="Phos_Acetyltrans/Butyryltrans"/>
</dbReference>
<dbReference type="SUPFAM" id="SSF53659">
    <property type="entry name" value="Isocitrate/Isopropylmalate dehydrogenase-like"/>
    <property type="match status" value="1"/>
</dbReference>
<dbReference type="EMBL" id="JACIEZ010000002">
    <property type="protein sequence ID" value="MBB4064087.1"/>
    <property type="molecule type" value="Genomic_DNA"/>
</dbReference>
<comment type="similarity">
    <text evidence="1">Belongs to the phosphate acetyltransferase and butyryltransferase family.</text>
</comment>
<dbReference type="Pfam" id="PF01515">
    <property type="entry name" value="PTA_PTB"/>
    <property type="match status" value="1"/>
</dbReference>
<evidence type="ECO:0000313" key="5">
    <source>
        <dbReference type="EMBL" id="MBB4064087.1"/>
    </source>
</evidence>
<dbReference type="RefSeq" id="WP_183365329.1">
    <property type="nucleotide sequence ID" value="NZ_JACIEZ010000002.1"/>
</dbReference>
<dbReference type="Gene3D" id="3.40.718.10">
    <property type="entry name" value="Isopropylmalate Dehydrogenase"/>
    <property type="match status" value="1"/>
</dbReference>
<reference evidence="5 6" key="1">
    <citation type="submission" date="2020-08" db="EMBL/GenBank/DDBJ databases">
        <title>Genomic Encyclopedia of Type Strains, Phase IV (KMG-IV): sequencing the most valuable type-strain genomes for metagenomic binning, comparative biology and taxonomic classification.</title>
        <authorList>
            <person name="Goeker M."/>
        </authorList>
    </citation>
    <scope>NUCLEOTIDE SEQUENCE [LARGE SCALE GENOMIC DNA]</scope>
    <source>
        <strain evidence="5 6">DSM 29853</strain>
    </source>
</reference>
<dbReference type="PANTHER" id="PTHR43356">
    <property type="entry name" value="PHOSPHATE ACETYLTRANSFERASE"/>
    <property type="match status" value="1"/>
</dbReference>
<name>A0A7W6NKA0_9HYPH</name>
<evidence type="ECO:0000256" key="1">
    <source>
        <dbReference type="ARBA" id="ARBA00005656"/>
    </source>
</evidence>
<proteinExistence type="inferred from homology"/>
<evidence type="ECO:0000256" key="2">
    <source>
        <dbReference type="ARBA" id="ARBA00022679"/>
    </source>
</evidence>
<evidence type="ECO:0000259" key="4">
    <source>
        <dbReference type="Pfam" id="PF01515"/>
    </source>
</evidence>
<comment type="caution">
    <text evidence="5">The sequence shown here is derived from an EMBL/GenBank/DDBJ whole genome shotgun (WGS) entry which is preliminary data.</text>
</comment>
<evidence type="ECO:0000256" key="3">
    <source>
        <dbReference type="ARBA" id="ARBA00023315"/>
    </source>
</evidence>
<dbReference type="Proteomes" id="UP000528286">
    <property type="component" value="Unassembled WGS sequence"/>
</dbReference>
<keyword evidence="6" id="KW-1185">Reference proteome</keyword>
<dbReference type="GO" id="GO:0016746">
    <property type="term" value="F:acyltransferase activity"/>
    <property type="evidence" value="ECO:0007669"/>
    <property type="project" value="UniProtKB-KW"/>
</dbReference>
<dbReference type="AlphaFoldDB" id="A0A7W6NKA0"/>
<gene>
    <name evidence="5" type="ORF">GGR23_001264</name>
</gene>
<sequence length="320" mass="33380">MKIRFDTVRVAAGLLERAKAKPGIRTAVVHPCSADALGGAIEAAGLGLIEPILVGPEAKIRETAEAAHLSVAGFRIVDAPHSHAAAALSMELARTGEAQALMKGSLHTDELMGEVVKKENGLRTERRISHIFAMADDSYHKPFIITDAAINIAPDLMTKRDILQNAVDFLIGIADKPMTPKVAVLSAVETVNPSMVSTVDAACLSKMADRGQIQRALVDGPLAFDNAMSRDAARTKGIVSVVAGDADVLLMPDLESGNMLAKQLILLGGAVSAGLVLGARLPIILTSRSDGTASRIGSAALAVLMADAQANGRLGFTREG</sequence>
<keyword evidence="3" id="KW-0012">Acyltransferase</keyword>
<dbReference type="NCBIfam" id="NF006045">
    <property type="entry name" value="PRK08190.1"/>
    <property type="match status" value="1"/>
</dbReference>
<dbReference type="PIRSF" id="PIRSF000428">
    <property type="entry name" value="P_Ac_trans"/>
    <property type="match status" value="1"/>
</dbReference>
<dbReference type="InterPro" id="IPR012147">
    <property type="entry name" value="P_Ac_Bu_trans"/>
</dbReference>
<feature type="domain" description="Phosphate acetyl/butaryl transferase" evidence="4">
    <location>
        <begin position="87"/>
        <end position="302"/>
    </location>
</feature>
<protein>
    <submittedName>
        <fullName evidence="5">Phosphotransacetylase</fullName>
    </submittedName>
</protein>
<dbReference type="InterPro" id="IPR002505">
    <property type="entry name" value="PTA_PTB"/>
</dbReference>
<dbReference type="NCBIfam" id="NF008852">
    <property type="entry name" value="PRK11890.1"/>
    <property type="match status" value="1"/>
</dbReference>
<dbReference type="PANTHER" id="PTHR43356:SF2">
    <property type="entry name" value="PHOSPHATE ACETYLTRANSFERASE"/>
    <property type="match status" value="1"/>
</dbReference>
<keyword evidence="2" id="KW-0808">Transferase</keyword>
<organism evidence="5 6">
    <name type="scientific">Gellertiella hungarica</name>
    <dbReference type="NCBI Taxonomy" id="1572859"/>
    <lineage>
        <taxon>Bacteria</taxon>
        <taxon>Pseudomonadati</taxon>
        <taxon>Pseudomonadota</taxon>
        <taxon>Alphaproteobacteria</taxon>
        <taxon>Hyphomicrobiales</taxon>
        <taxon>Rhizobiaceae</taxon>
        <taxon>Gellertiella</taxon>
    </lineage>
</organism>